<dbReference type="EMBL" id="BGZK01000153">
    <property type="protein sequence ID" value="GBP23707.1"/>
    <property type="molecule type" value="Genomic_DNA"/>
</dbReference>
<dbReference type="AlphaFoldDB" id="A0A4C1UC52"/>
<feature type="chain" id="PRO_5020037010" description="Secreted protein" evidence="1">
    <location>
        <begin position="17"/>
        <end position="243"/>
    </location>
</feature>
<proteinExistence type="predicted"/>
<evidence type="ECO:0008006" key="4">
    <source>
        <dbReference type="Google" id="ProtNLM"/>
    </source>
</evidence>
<protein>
    <recommendedName>
        <fullName evidence="4">Secreted protein</fullName>
    </recommendedName>
</protein>
<organism evidence="2 3">
    <name type="scientific">Eumeta variegata</name>
    <name type="common">Bagworm moth</name>
    <name type="synonym">Eumeta japonica</name>
    <dbReference type="NCBI Taxonomy" id="151549"/>
    <lineage>
        <taxon>Eukaryota</taxon>
        <taxon>Metazoa</taxon>
        <taxon>Ecdysozoa</taxon>
        <taxon>Arthropoda</taxon>
        <taxon>Hexapoda</taxon>
        <taxon>Insecta</taxon>
        <taxon>Pterygota</taxon>
        <taxon>Neoptera</taxon>
        <taxon>Endopterygota</taxon>
        <taxon>Lepidoptera</taxon>
        <taxon>Glossata</taxon>
        <taxon>Ditrysia</taxon>
        <taxon>Tineoidea</taxon>
        <taxon>Psychidae</taxon>
        <taxon>Oiketicinae</taxon>
        <taxon>Eumeta</taxon>
    </lineage>
</organism>
<gene>
    <name evidence="2" type="ORF">EVAR_13662_1</name>
</gene>
<evidence type="ECO:0000256" key="1">
    <source>
        <dbReference type="SAM" id="SignalP"/>
    </source>
</evidence>
<evidence type="ECO:0000313" key="3">
    <source>
        <dbReference type="Proteomes" id="UP000299102"/>
    </source>
</evidence>
<evidence type="ECO:0000313" key="2">
    <source>
        <dbReference type="EMBL" id="GBP23707.1"/>
    </source>
</evidence>
<feature type="signal peptide" evidence="1">
    <location>
        <begin position="1"/>
        <end position="16"/>
    </location>
</feature>
<accession>A0A4C1UC52</accession>
<comment type="caution">
    <text evidence="2">The sequence shown here is derived from an EMBL/GenBank/DDBJ whole genome shotgun (WGS) entry which is preliminary data.</text>
</comment>
<sequence>MFALLAWMCGCGICQAAHGRAAAGGVSVRVTSRRSADGALPGRGGGRGADGQDVRPLVVRQEIRFPLLRQRFPHLGRSCKQRFYAFIKTCTPAGGILFRERYEFVIRIEILYGSELDVERCTHRSRRTGGLRFEEGRTTLRKVDRLARAAPRLAPRGHRGAPLTARGSSTRDRSFGLGRASEEIQCEFWAIEDRRRECDENDRGRRLKAFFGAQVKRSHVTLATRFGFSGAASIIYSRMTSGG</sequence>
<name>A0A4C1UC52_EUMVA</name>
<keyword evidence="3" id="KW-1185">Reference proteome</keyword>
<dbReference type="Proteomes" id="UP000299102">
    <property type="component" value="Unassembled WGS sequence"/>
</dbReference>
<reference evidence="2 3" key="1">
    <citation type="journal article" date="2019" name="Commun. Biol.">
        <title>The bagworm genome reveals a unique fibroin gene that provides high tensile strength.</title>
        <authorList>
            <person name="Kono N."/>
            <person name="Nakamura H."/>
            <person name="Ohtoshi R."/>
            <person name="Tomita M."/>
            <person name="Numata K."/>
            <person name="Arakawa K."/>
        </authorList>
    </citation>
    <scope>NUCLEOTIDE SEQUENCE [LARGE SCALE GENOMIC DNA]</scope>
</reference>
<keyword evidence="1" id="KW-0732">Signal</keyword>